<dbReference type="EMBL" id="WAAR01000016">
    <property type="protein sequence ID" value="KAB1117930.1"/>
    <property type="molecule type" value="Genomic_DNA"/>
</dbReference>
<dbReference type="SUPFAM" id="SSF51905">
    <property type="entry name" value="FAD/NAD(P)-binding domain"/>
    <property type="match status" value="1"/>
</dbReference>
<evidence type="ECO:0000256" key="1">
    <source>
        <dbReference type="ARBA" id="ARBA00023002"/>
    </source>
</evidence>
<evidence type="ECO:0000259" key="3">
    <source>
        <dbReference type="Pfam" id="PF01494"/>
    </source>
</evidence>
<feature type="domain" description="FAD-binding" evidence="3">
    <location>
        <begin position="2"/>
        <end position="323"/>
    </location>
</feature>
<keyword evidence="1" id="KW-0560">Oxidoreductase</keyword>
<comment type="caution">
    <text evidence="4">The sequence shown here is derived from an EMBL/GenBank/DDBJ whole genome shotgun (WGS) entry which is preliminary data.</text>
</comment>
<gene>
    <name evidence="4" type="ORF">F6X54_05670</name>
</gene>
<name>A0ABQ6UN51_9ACTN</name>
<dbReference type="InterPro" id="IPR036188">
    <property type="entry name" value="FAD/NAD-bd_sf"/>
</dbReference>
<dbReference type="Pfam" id="PF01494">
    <property type="entry name" value="FAD_binding_3"/>
    <property type="match status" value="1"/>
</dbReference>
<dbReference type="Gene3D" id="3.50.50.60">
    <property type="entry name" value="FAD/NAD(P)-binding domain"/>
    <property type="match status" value="1"/>
</dbReference>
<proteinExistence type="predicted"/>
<dbReference type="PANTHER" id="PTHR13789:SF309">
    <property type="entry name" value="PUTATIVE (AFU_ORTHOLOGUE AFUA_6G14510)-RELATED"/>
    <property type="match status" value="1"/>
</dbReference>
<accession>A0ABQ6UN51</accession>
<organism evidence="4 5">
    <name type="scientific">Micromonospora aurantiaca</name>
    <name type="common">nom. illeg.</name>
    <dbReference type="NCBI Taxonomy" id="47850"/>
    <lineage>
        <taxon>Bacteria</taxon>
        <taxon>Bacillati</taxon>
        <taxon>Actinomycetota</taxon>
        <taxon>Actinomycetes</taxon>
        <taxon>Micromonosporales</taxon>
        <taxon>Micromonosporaceae</taxon>
        <taxon>Micromonospora</taxon>
    </lineage>
</organism>
<dbReference type="InterPro" id="IPR002938">
    <property type="entry name" value="FAD-bd"/>
</dbReference>
<dbReference type="Proteomes" id="UP000471364">
    <property type="component" value="Unassembled WGS sequence"/>
</dbReference>
<evidence type="ECO:0000313" key="5">
    <source>
        <dbReference type="Proteomes" id="UP000471364"/>
    </source>
</evidence>
<protein>
    <submittedName>
        <fullName evidence="4">NAD(P)-binding protein</fullName>
    </submittedName>
</protein>
<dbReference type="PANTHER" id="PTHR13789">
    <property type="entry name" value="MONOOXYGENASE"/>
    <property type="match status" value="1"/>
</dbReference>
<dbReference type="InterPro" id="IPR050493">
    <property type="entry name" value="FAD-dep_Monooxygenase_BioMet"/>
</dbReference>
<dbReference type="PRINTS" id="PR00420">
    <property type="entry name" value="RNGMNOXGNASE"/>
</dbReference>
<evidence type="ECO:0000256" key="2">
    <source>
        <dbReference type="ARBA" id="ARBA00023033"/>
    </source>
</evidence>
<reference evidence="4 5" key="1">
    <citation type="submission" date="2019-09" db="EMBL/GenBank/DDBJ databases">
        <title>High taxonomic diversity of Micromonospora strains isolated from Medicago sativa nodules in different geographical locations.</title>
        <authorList>
            <person name="Martinez-Hidalgo P."/>
            <person name="Flores-Felix J.D."/>
            <person name="Velazquez E."/>
            <person name="Brau L."/>
            <person name="Trujillo M.E."/>
            <person name="Martinez-Molina E."/>
        </authorList>
    </citation>
    <scope>NUCLEOTIDE SEQUENCE [LARGE SCALE GENOMIC DNA]</scope>
    <source>
        <strain evidence="4 5">ALFB5</strain>
    </source>
</reference>
<keyword evidence="5" id="KW-1185">Reference proteome</keyword>
<evidence type="ECO:0000313" key="4">
    <source>
        <dbReference type="EMBL" id="KAB1117930.1"/>
    </source>
</evidence>
<keyword evidence="2" id="KW-0503">Monooxygenase</keyword>
<dbReference type="RefSeq" id="WP_145752090.1">
    <property type="nucleotide sequence ID" value="NZ_CP084582.1"/>
</dbReference>
<sequence length="376" mass="40817">MKTLVVGGGIGGLTAAIALARTGHQVTLAEKMEQFSPVGAGIIMAPNAAKILAELGVDLSRHGHALPSLDLVGAGGQLLQRLETQRLAGQYGPMWALSRPDLHAALLEQLPERVQLILGSSANGIRQDSRGVSVWFGDEPDPHTFDVVVGADGLHSTVRRLSLGQQPLLYSGATSWRGLTRNPGFLRAVEAWGPGTRIGVVPLRGGQLYYYLVRSAPRRAPELDWPDGFRAAFAAHHSDLTRLFDMLTDRPPLHHDLEELAAPVWGSDRVFLLGDAAHAMTPNQGQGAAMAIEDAYGLMKALRPGIAGALQRYTTLRHERVRAIQLTSRRIGKFSHWTNPLARTVRNTFMRSLPPSLVEAQYHKLVQPALDLLAKA</sequence>